<dbReference type="EMBL" id="JAENIJ010000005">
    <property type="protein sequence ID" value="MBK1881678.1"/>
    <property type="molecule type" value="Genomic_DNA"/>
</dbReference>
<keyword evidence="2" id="KW-0479">Metal-binding</keyword>
<protein>
    <submittedName>
        <fullName evidence="5">Metallophosphoesterase</fullName>
    </submittedName>
</protein>
<dbReference type="InterPro" id="IPR051134">
    <property type="entry name" value="PPP_phosphatase"/>
</dbReference>
<dbReference type="GO" id="GO:0016787">
    <property type="term" value="F:hydrolase activity"/>
    <property type="evidence" value="ECO:0007669"/>
    <property type="project" value="InterPro"/>
</dbReference>
<sequence>MKGKFPDSDTLPLKSYEEFDQMLDTFIQAERDGSIGDRKLWVGASPKAEFFKYESGFYQDKKFNFQPFAKKLILPVGSKVYIQGDLHGDIHSLLITLDELRKRKVLDGFKVIDPSAYLCFTGDFTDRGSYGVEVLYTLMRLKLANPERVQFARGNHEHFGMNAKYGFVKELQAKYGSDIDISKTMHLYDLLPVVIYLGTESDFVQMNHGGMEPGYDPKTLLASSGTTRYQFLGEIHQKTYSESHQGWLGDDPKVLNLAETRLKDFTPQGPTSPNLLGFMWSDFTVFGDEPSLGYGRSLIFGESSTAYLLKSFSTEKQKIHAVLRGHQHASGPNPLMNRIVASGGLFRHWQEQHEEGNADLTPKELERKIETSPVRSIPDGSVWTFNVSADSVYGEGCHYDFGTFGIMSLKKSFSDWTMEVVKYDVF</sequence>
<dbReference type="Proteomes" id="UP000603141">
    <property type="component" value="Unassembled WGS sequence"/>
</dbReference>
<dbReference type="Gene3D" id="3.60.21.10">
    <property type="match status" value="1"/>
</dbReference>
<name>A0A934VVD3_9BACT</name>
<evidence type="ECO:0000313" key="6">
    <source>
        <dbReference type="Proteomes" id="UP000603141"/>
    </source>
</evidence>
<dbReference type="PRINTS" id="PR00114">
    <property type="entry name" value="STPHPHTASE"/>
</dbReference>
<dbReference type="GO" id="GO:0046872">
    <property type="term" value="F:metal ion binding"/>
    <property type="evidence" value="ECO:0007669"/>
    <property type="project" value="UniProtKB-KW"/>
</dbReference>
<comment type="cofactor">
    <cofactor evidence="1">
        <name>Mn(2+)</name>
        <dbReference type="ChEBI" id="CHEBI:29035"/>
    </cofactor>
</comment>
<dbReference type="AlphaFoldDB" id="A0A934VVD3"/>
<evidence type="ECO:0000259" key="4">
    <source>
        <dbReference type="SMART" id="SM00156"/>
    </source>
</evidence>
<keyword evidence="6" id="KW-1185">Reference proteome</keyword>
<organism evidence="5 6">
    <name type="scientific">Luteolibacter pohnpeiensis</name>
    <dbReference type="NCBI Taxonomy" id="454153"/>
    <lineage>
        <taxon>Bacteria</taxon>
        <taxon>Pseudomonadati</taxon>
        <taxon>Verrucomicrobiota</taxon>
        <taxon>Verrucomicrobiia</taxon>
        <taxon>Verrucomicrobiales</taxon>
        <taxon>Verrucomicrobiaceae</taxon>
        <taxon>Luteolibacter</taxon>
    </lineage>
</organism>
<proteinExistence type="predicted"/>
<comment type="caution">
    <text evidence="5">The sequence shown here is derived from an EMBL/GenBank/DDBJ whole genome shotgun (WGS) entry which is preliminary data.</text>
</comment>
<dbReference type="InterPro" id="IPR006186">
    <property type="entry name" value="Ser/Thr-sp_prot-phosphatase"/>
</dbReference>
<dbReference type="SUPFAM" id="SSF56300">
    <property type="entry name" value="Metallo-dependent phosphatases"/>
    <property type="match status" value="1"/>
</dbReference>
<dbReference type="SMART" id="SM00156">
    <property type="entry name" value="PP2Ac"/>
    <property type="match status" value="1"/>
</dbReference>
<dbReference type="RefSeq" id="WP_200268088.1">
    <property type="nucleotide sequence ID" value="NZ_JAENIJ010000005.1"/>
</dbReference>
<evidence type="ECO:0000256" key="2">
    <source>
        <dbReference type="ARBA" id="ARBA00022723"/>
    </source>
</evidence>
<evidence type="ECO:0000313" key="5">
    <source>
        <dbReference type="EMBL" id="MBK1881678.1"/>
    </source>
</evidence>
<gene>
    <name evidence="5" type="ORF">JIN85_04590</name>
</gene>
<dbReference type="PANTHER" id="PTHR45668">
    <property type="entry name" value="SERINE/THREONINE-PROTEIN PHOSPHATASE 5-RELATED"/>
    <property type="match status" value="1"/>
</dbReference>
<dbReference type="PANTHER" id="PTHR45668:SF5">
    <property type="entry name" value="SERINE_THREONINE-PROTEIN PHOSPHATASE 5"/>
    <property type="match status" value="1"/>
</dbReference>
<dbReference type="Pfam" id="PF00149">
    <property type="entry name" value="Metallophos"/>
    <property type="match status" value="1"/>
</dbReference>
<keyword evidence="3" id="KW-0464">Manganese</keyword>
<evidence type="ECO:0000256" key="3">
    <source>
        <dbReference type="ARBA" id="ARBA00023211"/>
    </source>
</evidence>
<dbReference type="InterPro" id="IPR004843">
    <property type="entry name" value="Calcineurin-like_PHP"/>
</dbReference>
<accession>A0A934VVD3</accession>
<evidence type="ECO:0000256" key="1">
    <source>
        <dbReference type="ARBA" id="ARBA00001936"/>
    </source>
</evidence>
<reference evidence="5" key="1">
    <citation type="submission" date="2021-01" db="EMBL/GenBank/DDBJ databases">
        <title>Modified the classification status of verrucomicrobia.</title>
        <authorList>
            <person name="Feng X."/>
        </authorList>
    </citation>
    <scope>NUCLEOTIDE SEQUENCE</scope>
    <source>
        <strain evidence="5">KCTC 22041</strain>
    </source>
</reference>
<dbReference type="InterPro" id="IPR029052">
    <property type="entry name" value="Metallo-depent_PP-like"/>
</dbReference>
<feature type="domain" description="Serine/threonine specific protein phosphatases" evidence="4">
    <location>
        <begin position="45"/>
        <end position="376"/>
    </location>
</feature>